<dbReference type="Proteomes" id="UP000317369">
    <property type="component" value="Chromosome"/>
</dbReference>
<name>A0A517YRW5_9BACT</name>
<dbReference type="AlphaFoldDB" id="A0A517YRW5"/>
<proteinExistence type="predicted"/>
<keyword evidence="2" id="KW-1185">Reference proteome</keyword>
<evidence type="ECO:0000313" key="1">
    <source>
        <dbReference type="EMBL" id="QDU32958.1"/>
    </source>
</evidence>
<dbReference type="KEGG" id="pcor:KS4_09970"/>
<organism evidence="1 2">
    <name type="scientific">Poriferisphaera corsica</name>
    <dbReference type="NCBI Taxonomy" id="2528020"/>
    <lineage>
        <taxon>Bacteria</taxon>
        <taxon>Pseudomonadati</taxon>
        <taxon>Planctomycetota</taxon>
        <taxon>Phycisphaerae</taxon>
        <taxon>Phycisphaerales</taxon>
        <taxon>Phycisphaeraceae</taxon>
        <taxon>Poriferisphaera</taxon>
    </lineage>
</organism>
<protein>
    <submittedName>
        <fullName evidence="1">Uncharacterized protein</fullName>
    </submittedName>
</protein>
<evidence type="ECO:0000313" key="2">
    <source>
        <dbReference type="Proteomes" id="UP000317369"/>
    </source>
</evidence>
<gene>
    <name evidence="1" type="ORF">KS4_09970</name>
</gene>
<sequence>MSKKYWGHGFEYLSEKDEGPKLLTVTTGSGS</sequence>
<accession>A0A517YRW5</accession>
<reference evidence="1 2" key="1">
    <citation type="submission" date="2019-02" db="EMBL/GenBank/DDBJ databases">
        <title>Deep-cultivation of Planctomycetes and their phenomic and genomic characterization uncovers novel biology.</title>
        <authorList>
            <person name="Wiegand S."/>
            <person name="Jogler M."/>
            <person name="Boedeker C."/>
            <person name="Pinto D."/>
            <person name="Vollmers J."/>
            <person name="Rivas-Marin E."/>
            <person name="Kohn T."/>
            <person name="Peeters S.H."/>
            <person name="Heuer A."/>
            <person name="Rast P."/>
            <person name="Oberbeckmann S."/>
            <person name="Bunk B."/>
            <person name="Jeske O."/>
            <person name="Meyerdierks A."/>
            <person name="Storesund J.E."/>
            <person name="Kallscheuer N."/>
            <person name="Luecker S."/>
            <person name="Lage O.M."/>
            <person name="Pohl T."/>
            <person name="Merkel B.J."/>
            <person name="Hornburger P."/>
            <person name="Mueller R.-W."/>
            <person name="Bruemmer F."/>
            <person name="Labrenz M."/>
            <person name="Spormann A.M."/>
            <person name="Op den Camp H."/>
            <person name="Overmann J."/>
            <person name="Amann R."/>
            <person name="Jetten M.S.M."/>
            <person name="Mascher T."/>
            <person name="Medema M.H."/>
            <person name="Devos D.P."/>
            <person name="Kaster A.-K."/>
            <person name="Ovreas L."/>
            <person name="Rohde M."/>
            <person name="Galperin M.Y."/>
            <person name="Jogler C."/>
        </authorList>
    </citation>
    <scope>NUCLEOTIDE SEQUENCE [LARGE SCALE GENOMIC DNA]</scope>
    <source>
        <strain evidence="1 2">KS4</strain>
    </source>
</reference>
<dbReference type="EMBL" id="CP036425">
    <property type="protein sequence ID" value="QDU32958.1"/>
    <property type="molecule type" value="Genomic_DNA"/>
</dbReference>